<name>A0A1H4IR20_RHOJO</name>
<organism evidence="1 2">
    <name type="scientific">Rhodococcus jostii</name>
    <dbReference type="NCBI Taxonomy" id="132919"/>
    <lineage>
        <taxon>Bacteria</taxon>
        <taxon>Bacillati</taxon>
        <taxon>Actinomycetota</taxon>
        <taxon>Actinomycetes</taxon>
        <taxon>Mycobacteriales</taxon>
        <taxon>Nocardiaceae</taxon>
        <taxon>Rhodococcus</taxon>
    </lineage>
</organism>
<sequence length="71" mass="7353">MAESASGSLIALPGTRAGLKVGDKVKVHAEGTSVFTIVSIDGDEALIESVLSAPGTYPFHCKLERLVPVES</sequence>
<gene>
    <name evidence="1" type="ORF">SAMN04490220_0412</name>
</gene>
<accession>A0A1H4IR20</accession>
<evidence type="ECO:0000313" key="1">
    <source>
        <dbReference type="EMBL" id="SEB36544.1"/>
    </source>
</evidence>
<dbReference type="EMBL" id="FNTL01000002">
    <property type="protein sequence ID" value="SEB36544.1"/>
    <property type="molecule type" value="Genomic_DNA"/>
</dbReference>
<reference evidence="2" key="1">
    <citation type="submission" date="2016-10" db="EMBL/GenBank/DDBJ databases">
        <authorList>
            <person name="Varghese N."/>
        </authorList>
    </citation>
    <scope>NUCLEOTIDE SEQUENCE [LARGE SCALE GENOMIC DNA]</scope>
    <source>
        <strain evidence="2">DSM 44719</strain>
    </source>
</reference>
<evidence type="ECO:0000313" key="2">
    <source>
        <dbReference type="Proteomes" id="UP000183407"/>
    </source>
</evidence>
<dbReference type="Proteomes" id="UP000183407">
    <property type="component" value="Unassembled WGS sequence"/>
</dbReference>
<proteinExistence type="predicted"/>
<dbReference type="AlphaFoldDB" id="A0A1H4IR20"/>
<protein>
    <submittedName>
        <fullName evidence="1">Uncharacterized protein</fullName>
    </submittedName>
</protein>